<reference evidence="3 4" key="1">
    <citation type="submission" date="2017-09" db="EMBL/GenBank/DDBJ databases">
        <authorList>
            <person name="Lee N."/>
            <person name="Cho B.-K."/>
        </authorList>
    </citation>
    <scope>NUCLEOTIDE SEQUENCE [LARGE SCALE GENOMIC DNA]</scope>
    <source>
        <strain evidence="3 4">ATCC 12461</strain>
    </source>
</reference>
<evidence type="ECO:0000313" key="3">
    <source>
        <dbReference type="EMBL" id="QEV21208.1"/>
    </source>
</evidence>
<dbReference type="GO" id="GO:0016747">
    <property type="term" value="F:acyltransferase activity, transferring groups other than amino-acyl groups"/>
    <property type="evidence" value="ECO:0007669"/>
    <property type="project" value="InterPro"/>
</dbReference>
<dbReference type="InterPro" id="IPR051531">
    <property type="entry name" value="N-acetyltransferase"/>
</dbReference>
<evidence type="ECO:0000259" key="2">
    <source>
        <dbReference type="PROSITE" id="PS51186"/>
    </source>
</evidence>
<keyword evidence="3" id="KW-0808">Transferase</keyword>
<dbReference type="InterPro" id="IPR000182">
    <property type="entry name" value="GNAT_dom"/>
</dbReference>
<accession>A0A5J6HNZ6</accession>
<dbReference type="PANTHER" id="PTHR43792">
    <property type="entry name" value="GNAT FAMILY, PUTATIVE (AFU_ORTHOLOGUE AFUA_3G00765)-RELATED-RELATED"/>
    <property type="match status" value="1"/>
</dbReference>
<dbReference type="Proteomes" id="UP000326553">
    <property type="component" value="Chromosome"/>
</dbReference>
<sequence length="209" mass="21851">MSSSESREPEEAGLIESGPVVPPNDLECRVSTFSLTAELTTERLLLRAWTSAEIADVLAGRRSSRWAPDFPADGDRVMAGVIAEQIAEGSGASGEPGASGDPGAHGHRLIIERESGLVVGSLSLFWPPSEGDLEIGYGVVPSRRGRGYAPEAARALVAHALTSPDVTTVYAEVELANPASVRVLEKAGLRRGNHDGTTARFSATAPLPG</sequence>
<feature type="region of interest" description="Disordered" evidence="1">
    <location>
        <begin position="1"/>
        <end position="21"/>
    </location>
</feature>
<dbReference type="Pfam" id="PF13302">
    <property type="entry name" value="Acetyltransf_3"/>
    <property type="match status" value="1"/>
</dbReference>
<dbReference type="AlphaFoldDB" id="A0A5J6HNZ6"/>
<dbReference type="SUPFAM" id="SSF55729">
    <property type="entry name" value="Acyl-CoA N-acyltransferases (Nat)"/>
    <property type="match status" value="1"/>
</dbReference>
<dbReference type="PANTHER" id="PTHR43792:SF1">
    <property type="entry name" value="N-ACETYLTRANSFERASE DOMAIN-CONTAINING PROTEIN"/>
    <property type="match status" value="1"/>
</dbReference>
<dbReference type="OrthoDB" id="4543915at2"/>
<organism evidence="3 4">
    <name type="scientific">Streptomyces alboniger</name>
    <dbReference type="NCBI Taxonomy" id="132473"/>
    <lineage>
        <taxon>Bacteria</taxon>
        <taxon>Bacillati</taxon>
        <taxon>Actinomycetota</taxon>
        <taxon>Actinomycetes</taxon>
        <taxon>Kitasatosporales</taxon>
        <taxon>Streptomycetaceae</taxon>
        <taxon>Streptomyces</taxon>
        <taxon>Streptomyces aurantiacus group</taxon>
    </lineage>
</organism>
<evidence type="ECO:0000313" key="4">
    <source>
        <dbReference type="Proteomes" id="UP000326553"/>
    </source>
</evidence>
<name>A0A5J6HNZ6_STRAD</name>
<dbReference type="EMBL" id="CP023695">
    <property type="protein sequence ID" value="QEV21208.1"/>
    <property type="molecule type" value="Genomic_DNA"/>
</dbReference>
<feature type="compositionally biased region" description="Basic and acidic residues" evidence="1">
    <location>
        <begin position="1"/>
        <end position="10"/>
    </location>
</feature>
<dbReference type="Gene3D" id="3.40.630.30">
    <property type="match status" value="1"/>
</dbReference>
<dbReference type="KEGG" id="salw:CP975_29980"/>
<keyword evidence="4" id="KW-1185">Reference proteome</keyword>
<evidence type="ECO:0000256" key="1">
    <source>
        <dbReference type="SAM" id="MobiDB-lite"/>
    </source>
</evidence>
<protein>
    <submittedName>
        <fullName evidence="3">N-acetyltransferase</fullName>
    </submittedName>
</protein>
<feature type="domain" description="N-acetyltransferase" evidence="2">
    <location>
        <begin position="44"/>
        <end position="208"/>
    </location>
</feature>
<dbReference type="InterPro" id="IPR016181">
    <property type="entry name" value="Acyl_CoA_acyltransferase"/>
</dbReference>
<gene>
    <name evidence="3" type="ORF">CP975_29980</name>
</gene>
<dbReference type="PROSITE" id="PS51186">
    <property type="entry name" value="GNAT"/>
    <property type="match status" value="1"/>
</dbReference>
<proteinExistence type="predicted"/>